<feature type="transmembrane region" description="Helical" evidence="8">
    <location>
        <begin position="138"/>
        <end position="161"/>
    </location>
</feature>
<evidence type="ECO:0000256" key="3">
    <source>
        <dbReference type="ARBA" id="ARBA00022475"/>
    </source>
</evidence>
<dbReference type="InterPro" id="IPR035973">
    <property type="entry name" value="Cyt_c_oxidase_su3-like_sf"/>
</dbReference>
<dbReference type="Proteomes" id="UP001521209">
    <property type="component" value="Unassembled WGS sequence"/>
</dbReference>
<dbReference type="Gene3D" id="1.20.120.80">
    <property type="entry name" value="Cytochrome c oxidase, subunit III, four-helix bundle"/>
    <property type="match status" value="1"/>
</dbReference>
<feature type="transmembrane region" description="Helical" evidence="8">
    <location>
        <begin position="95"/>
        <end position="117"/>
    </location>
</feature>
<comment type="caution">
    <text evidence="10">The sequence shown here is derived from an EMBL/GenBank/DDBJ whole genome shotgun (WGS) entry which is preliminary data.</text>
</comment>
<accession>A0ABS9E006</accession>
<evidence type="ECO:0000256" key="7">
    <source>
        <dbReference type="RuleBase" id="RU003376"/>
    </source>
</evidence>
<dbReference type="EMBL" id="JAKGBZ010000045">
    <property type="protein sequence ID" value="MCF3948279.1"/>
    <property type="molecule type" value="Genomic_DNA"/>
</dbReference>
<feature type="transmembrane region" description="Helical" evidence="8">
    <location>
        <begin position="181"/>
        <end position="199"/>
    </location>
</feature>
<evidence type="ECO:0000256" key="6">
    <source>
        <dbReference type="ARBA" id="ARBA00023136"/>
    </source>
</evidence>
<keyword evidence="4 7" id="KW-0812">Transmembrane</keyword>
<dbReference type="PANTHER" id="PTHR11403">
    <property type="entry name" value="CYTOCHROME C OXIDASE SUBUNIT III"/>
    <property type="match status" value="1"/>
</dbReference>
<dbReference type="RefSeq" id="WP_235705564.1">
    <property type="nucleotide sequence ID" value="NZ_JAKGBZ010000045.1"/>
</dbReference>
<keyword evidence="11" id="KW-1185">Reference proteome</keyword>
<sequence>MSGAQPVLWLPGGEEHDPIANKTFGFWLYMMSDALIFAALFAAYGVLDHRFNAAGGATARQVAHPVDAFWQTLAVFASVLAYSLAMVKLKAGSRLGVLLGLGAAALLGLVFIGLEIADFASLIGQGITPERSGFLSMFFVLVAVHGLHMLFGLLWIAVMMAQVALKGFTTEVVTRLLTLRLFWTFQASIWVCVFVFVYLRGAF</sequence>
<comment type="similarity">
    <text evidence="2 7">Belongs to the cytochrome c oxidase subunit 3 family.</text>
</comment>
<evidence type="ECO:0000256" key="2">
    <source>
        <dbReference type="ARBA" id="ARBA00010581"/>
    </source>
</evidence>
<feature type="transmembrane region" description="Helical" evidence="8">
    <location>
        <begin position="26"/>
        <end position="47"/>
    </location>
</feature>
<dbReference type="InterPro" id="IPR013833">
    <property type="entry name" value="Cyt_c_oxidase_su3_a-hlx"/>
</dbReference>
<dbReference type="SUPFAM" id="SSF81452">
    <property type="entry name" value="Cytochrome c oxidase subunit III-like"/>
    <property type="match status" value="1"/>
</dbReference>
<feature type="transmembrane region" description="Helical" evidence="8">
    <location>
        <begin position="68"/>
        <end position="89"/>
    </location>
</feature>
<comment type="subcellular location">
    <subcellularLocation>
        <location evidence="1 7">Cell membrane</location>
        <topology evidence="1 7">Multi-pass membrane protein</topology>
    </subcellularLocation>
</comment>
<organism evidence="10 11">
    <name type="scientific">Acidiphilium iwatense</name>
    <dbReference type="NCBI Taxonomy" id="768198"/>
    <lineage>
        <taxon>Bacteria</taxon>
        <taxon>Pseudomonadati</taxon>
        <taxon>Pseudomonadota</taxon>
        <taxon>Alphaproteobacteria</taxon>
        <taxon>Acetobacterales</taxon>
        <taxon>Acidocellaceae</taxon>
        <taxon>Acidiphilium</taxon>
    </lineage>
</organism>
<dbReference type="PROSITE" id="PS50253">
    <property type="entry name" value="COX3"/>
    <property type="match status" value="1"/>
</dbReference>
<evidence type="ECO:0000259" key="9">
    <source>
        <dbReference type="PROSITE" id="PS50253"/>
    </source>
</evidence>
<evidence type="ECO:0000256" key="4">
    <source>
        <dbReference type="ARBA" id="ARBA00022692"/>
    </source>
</evidence>
<gene>
    <name evidence="10" type="ORF">L2A60_16520</name>
</gene>
<evidence type="ECO:0000313" key="10">
    <source>
        <dbReference type="EMBL" id="MCF3948279.1"/>
    </source>
</evidence>
<evidence type="ECO:0000256" key="5">
    <source>
        <dbReference type="ARBA" id="ARBA00022989"/>
    </source>
</evidence>
<dbReference type="Pfam" id="PF00510">
    <property type="entry name" value="COX3"/>
    <property type="match status" value="1"/>
</dbReference>
<dbReference type="InterPro" id="IPR024791">
    <property type="entry name" value="Cyt_c/ubiquinol_Oxase_su3"/>
</dbReference>
<evidence type="ECO:0000313" key="11">
    <source>
        <dbReference type="Proteomes" id="UP001521209"/>
    </source>
</evidence>
<evidence type="ECO:0000256" key="1">
    <source>
        <dbReference type="ARBA" id="ARBA00004651"/>
    </source>
</evidence>
<name>A0ABS9E006_9PROT</name>
<proteinExistence type="inferred from homology"/>
<protein>
    <submittedName>
        <fullName evidence="10">Cytochrome c oxidase subunit 3</fullName>
    </submittedName>
</protein>
<feature type="domain" description="Heme-copper oxidase subunit III family profile" evidence="9">
    <location>
        <begin position="24"/>
        <end position="202"/>
    </location>
</feature>
<keyword evidence="3" id="KW-1003">Cell membrane</keyword>
<dbReference type="InterPro" id="IPR000298">
    <property type="entry name" value="Cyt_c_oxidase-like_su3"/>
</dbReference>
<reference evidence="10 11" key="1">
    <citation type="submission" date="2022-01" db="EMBL/GenBank/DDBJ databases">
        <authorList>
            <person name="Won M."/>
            <person name="Kim S.-J."/>
            <person name="Kwon S.-W."/>
        </authorList>
    </citation>
    <scope>NUCLEOTIDE SEQUENCE [LARGE SCALE GENOMIC DNA]</scope>
    <source>
        <strain evidence="10 11">KCTC 23505</strain>
    </source>
</reference>
<keyword evidence="5 8" id="KW-1133">Transmembrane helix</keyword>
<dbReference type="PANTHER" id="PTHR11403:SF2">
    <property type="entry name" value="CYTOCHROME BO(3) UBIQUINOL OXIDASE SUBUNIT 3"/>
    <property type="match status" value="1"/>
</dbReference>
<keyword evidence="6 8" id="KW-0472">Membrane</keyword>
<evidence type="ECO:0000256" key="8">
    <source>
        <dbReference type="SAM" id="Phobius"/>
    </source>
</evidence>